<dbReference type="Gene3D" id="3.30.40.10">
    <property type="entry name" value="Zinc/RING finger domain, C3HC4 (zinc finger)"/>
    <property type="match status" value="1"/>
</dbReference>
<feature type="non-terminal residue" evidence="4">
    <location>
        <position position="376"/>
    </location>
</feature>
<name>A0A482VVX5_ASBVE</name>
<dbReference type="STRING" id="1661398.A0A482VVX5"/>
<evidence type="ECO:0000313" key="5">
    <source>
        <dbReference type="Proteomes" id="UP000292052"/>
    </source>
</evidence>
<dbReference type="Pfam" id="PF11793">
    <property type="entry name" value="FANCL_C"/>
    <property type="match status" value="1"/>
</dbReference>
<dbReference type="PANTHER" id="PTHR13206">
    <property type="entry name" value="UBIQUITIN LIGASE PROTEIN PHF9 FANCONI ANEMIA GROUP L PROTEIN"/>
    <property type="match status" value="1"/>
</dbReference>
<sequence length="376" mass="43890">MIENDLALLLKYPLISCEIHDGTKHYRGLLTVKNQDHELHVVETTKKGGVQFQIETDLGSDVDNSVSKFTSTNILDFFDKTVAFLESQPLSQNIPENQVHVFRRVLYEYSEFIKFHIKIKTSHISEDLSRIRTVTVDEGGREHLLDIAVDFNETKDIYHPLNLCLPEQFSKDFDKNFANLTEIYSKFLATIETLQPFFDVLDDLDRSCCVLDPEKPTRRDCHRRIWLGQNLSVVIMVDPLNINVRPDLKFLGPERLILEYREKLNKKLNDWNENTNMLQGLLDILEIESFPSKPQTNQEVLMDIGECSICFSLRFNNKLPEVICSNKSCENFYHIDCLYELIQNEFLIKFVDNVQIVKREFHVHCQMLQMIPRASI</sequence>
<dbReference type="Pfam" id="PF18891">
    <property type="entry name" value="FANCL_d3"/>
    <property type="match status" value="1"/>
</dbReference>
<dbReference type="SMART" id="SM01197">
    <property type="entry name" value="FANCL_C"/>
    <property type="match status" value="1"/>
</dbReference>
<dbReference type="InterPro" id="IPR026850">
    <property type="entry name" value="FANCL_C"/>
</dbReference>
<gene>
    <name evidence="4" type="ORF">BDFB_000537</name>
</gene>
<dbReference type="GO" id="GO:0036297">
    <property type="term" value="P:interstrand cross-link repair"/>
    <property type="evidence" value="ECO:0007669"/>
    <property type="project" value="InterPro"/>
</dbReference>
<dbReference type="OrthoDB" id="10263265at2759"/>
<evidence type="ECO:0000259" key="1">
    <source>
        <dbReference type="Pfam" id="PF11793"/>
    </source>
</evidence>
<dbReference type="InterPro" id="IPR013083">
    <property type="entry name" value="Znf_RING/FYVE/PHD"/>
</dbReference>
<dbReference type="GO" id="GO:0006513">
    <property type="term" value="P:protein monoubiquitination"/>
    <property type="evidence" value="ECO:0007669"/>
    <property type="project" value="TreeGrafter"/>
</dbReference>
<dbReference type="InterPro" id="IPR026848">
    <property type="entry name" value="Fancl"/>
</dbReference>
<dbReference type="PANTHER" id="PTHR13206:SF0">
    <property type="entry name" value="E3 UBIQUITIN-PROTEIN LIGASE FANCL"/>
    <property type="match status" value="1"/>
</dbReference>
<proteinExistence type="predicted"/>
<dbReference type="InterPro" id="IPR043003">
    <property type="entry name" value="FANCL_d3_sf"/>
</dbReference>
<dbReference type="EMBL" id="QDEB01062330">
    <property type="protein sequence ID" value="RZC36407.1"/>
    <property type="molecule type" value="Genomic_DNA"/>
</dbReference>
<reference evidence="4 5" key="1">
    <citation type="submission" date="2017-03" db="EMBL/GenBank/DDBJ databases">
        <title>Genome of the blue death feigning beetle - Asbolus verrucosus.</title>
        <authorList>
            <person name="Rider S.D."/>
        </authorList>
    </citation>
    <scope>NUCLEOTIDE SEQUENCE [LARGE SCALE GENOMIC DNA]</scope>
    <source>
        <strain evidence="4">Butters</strain>
        <tissue evidence="4">Head and leg muscle</tissue>
    </source>
</reference>
<feature type="domain" description="FANCL UBC-like" evidence="3">
    <location>
        <begin position="196"/>
        <end position="293"/>
    </location>
</feature>
<organism evidence="4 5">
    <name type="scientific">Asbolus verrucosus</name>
    <name type="common">Desert ironclad beetle</name>
    <dbReference type="NCBI Taxonomy" id="1661398"/>
    <lineage>
        <taxon>Eukaryota</taxon>
        <taxon>Metazoa</taxon>
        <taxon>Ecdysozoa</taxon>
        <taxon>Arthropoda</taxon>
        <taxon>Hexapoda</taxon>
        <taxon>Insecta</taxon>
        <taxon>Pterygota</taxon>
        <taxon>Neoptera</taxon>
        <taxon>Endopterygota</taxon>
        <taxon>Coleoptera</taxon>
        <taxon>Polyphaga</taxon>
        <taxon>Cucujiformia</taxon>
        <taxon>Tenebrionidae</taxon>
        <taxon>Pimeliinae</taxon>
        <taxon>Asbolus</taxon>
    </lineage>
</organism>
<protein>
    <submittedName>
        <fullName evidence="4">E3 ubiquitin-protein ligase FANCL-like</fullName>
    </submittedName>
</protein>
<accession>A0A482VVX5</accession>
<dbReference type="CDD" id="cd23832">
    <property type="entry name" value="DRWD-C_FANCL"/>
    <property type="match status" value="1"/>
</dbReference>
<feature type="domain" description="FANCL UBC-like" evidence="2">
    <location>
        <begin position="114"/>
        <end position="194"/>
    </location>
</feature>
<dbReference type="Pfam" id="PF18890">
    <property type="entry name" value="FANCL_d2"/>
    <property type="match status" value="1"/>
</dbReference>
<evidence type="ECO:0000259" key="2">
    <source>
        <dbReference type="Pfam" id="PF18890"/>
    </source>
</evidence>
<dbReference type="GO" id="GO:0061630">
    <property type="term" value="F:ubiquitin protein ligase activity"/>
    <property type="evidence" value="ECO:0007669"/>
    <property type="project" value="TreeGrafter"/>
</dbReference>
<evidence type="ECO:0000259" key="3">
    <source>
        <dbReference type="Pfam" id="PF18891"/>
    </source>
</evidence>
<dbReference type="InterPro" id="IPR044037">
    <property type="entry name" value="FANCL_d3"/>
</dbReference>
<keyword evidence="5" id="KW-1185">Reference proteome</keyword>
<dbReference type="GO" id="GO:0043240">
    <property type="term" value="C:Fanconi anaemia nuclear complex"/>
    <property type="evidence" value="ECO:0007669"/>
    <property type="project" value="InterPro"/>
</dbReference>
<dbReference type="Proteomes" id="UP000292052">
    <property type="component" value="Unassembled WGS sequence"/>
</dbReference>
<dbReference type="Gene3D" id="3.10.110.20">
    <property type="entry name" value="RWD domain-like"/>
    <property type="match status" value="1"/>
</dbReference>
<dbReference type="InterPro" id="IPR043898">
    <property type="entry name" value="FANCL_d2"/>
</dbReference>
<comment type="caution">
    <text evidence="4">The sequence shown here is derived from an EMBL/GenBank/DDBJ whole genome shotgun (WGS) entry which is preliminary data.</text>
</comment>
<feature type="domain" description="FANCL C-terminal" evidence="1">
    <location>
        <begin position="306"/>
        <end position="343"/>
    </location>
</feature>
<evidence type="ECO:0000313" key="4">
    <source>
        <dbReference type="EMBL" id="RZC36407.1"/>
    </source>
</evidence>
<dbReference type="AlphaFoldDB" id="A0A482VVX5"/>